<dbReference type="Gene3D" id="3.40.30.10">
    <property type="entry name" value="Glutaredoxin"/>
    <property type="match status" value="1"/>
</dbReference>
<dbReference type="PANTHER" id="PTHR42852">
    <property type="entry name" value="THIOL:DISULFIDE INTERCHANGE PROTEIN DSBE"/>
    <property type="match status" value="1"/>
</dbReference>
<proteinExistence type="predicted"/>
<dbReference type="GO" id="GO:0008961">
    <property type="term" value="F:phosphatidylglycerol-prolipoprotein diacylglyceryl transferase activity"/>
    <property type="evidence" value="ECO:0007669"/>
    <property type="project" value="InterPro"/>
</dbReference>
<dbReference type="GO" id="GO:0017004">
    <property type="term" value="P:cytochrome complex assembly"/>
    <property type="evidence" value="ECO:0007669"/>
    <property type="project" value="UniProtKB-KW"/>
</dbReference>
<evidence type="ECO:0000259" key="6">
    <source>
        <dbReference type="PROSITE" id="PS51352"/>
    </source>
</evidence>
<name>A0A0X8HBY5_9GAMM</name>
<dbReference type="InterPro" id="IPR036249">
    <property type="entry name" value="Thioredoxin-like_sf"/>
</dbReference>
<dbReference type="InterPro" id="IPR013766">
    <property type="entry name" value="Thioredoxin_domain"/>
</dbReference>
<dbReference type="KEGG" id="hco:LOKO_00738"/>
<feature type="transmembrane region" description="Helical" evidence="5">
    <location>
        <begin position="112"/>
        <end position="133"/>
    </location>
</feature>
<evidence type="ECO:0000256" key="4">
    <source>
        <dbReference type="ARBA" id="ARBA00023284"/>
    </source>
</evidence>
<evidence type="ECO:0000256" key="5">
    <source>
        <dbReference type="SAM" id="Phobius"/>
    </source>
</evidence>
<gene>
    <name evidence="7" type="primary">resA_2</name>
    <name evidence="7" type="ORF">LOKO_00738</name>
</gene>
<dbReference type="EMBL" id="CP014226">
    <property type="protein sequence ID" value="AMC99819.1"/>
    <property type="molecule type" value="Genomic_DNA"/>
</dbReference>
<dbReference type="RefSeq" id="WP_066445198.1">
    <property type="nucleotide sequence ID" value="NZ_CP014226.1"/>
</dbReference>
<reference evidence="7 8" key="1">
    <citation type="journal article" date="2016" name="Genome Announc.">
        <title>Draft Genome Sequence of 'Halomonas chromatireducens' Strain AGD 8-3, a Haloalkaliphilic Chromate- and Selenite-Reducing Gammaproteobacterium.</title>
        <authorList>
            <person name="Sharko F.S."/>
            <person name="Shapovalova A.A."/>
            <person name="Tsygankova S.V."/>
            <person name="Komova A.V."/>
            <person name="Boulygina E.S."/>
            <person name="Teslyuk A.B."/>
            <person name="Gotovtsev P.M."/>
            <person name="Namsaraev Z.B."/>
            <person name="Khijniak T.V."/>
            <person name="Nedoluzhko A.V."/>
            <person name="Vasilov R.G."/>
        </authorList>
    </citation>
    <scope>NUCLEOTIDE SEQUENCE [LARGE SCALE GENOMIC DNA]</scope>
    <source>
        <strain evidence="7 8">AGD 8-3</strain>
    </source>
</reference>
<dbReference type="PATRIC" id="fig|507626.3.peg.730"/>
<evidence type="ECO:0000313" key="8">
    <source>
        <dbReference type="Proteomes" id="UP000063387"/>
    </source>
</evidence>
<dbReference type="Pfam" id="PF08534">
    <property type="entry name" value="Redoxin"/>
    <property type="match status" value="1"/>
</dbReference>
<dbReference type="GO" id="GO:0030313">
    <property type="term" value="C:cell envelope"/>
    <property type="evidence" value="ECO:0007669"/>
    <property type="project" value="UniProtKB-SubCell"/>
</dbReference>
<keyword evidence="5" id="KW-1133">Transmembrane helix</keyword>
<dbReference type="InterPro" id="IPR001640">
    <property type="entry name" value="Lgt"/>
</dbReference>
<dbReference type="GO" id="GO:0005886">
    <property type="term" value="C:plasma membrane"/>
    <property type="evidence" value="ECO:0007669"/>
    <property type="project" value="InterPro"/>
</dbReference>
<keyword evidence="2" id="KW-0201">Cytochrome c-type biogenesis</keyword>
<feature type="transmembrane region" description="Helical" evidence="5">
    <location>
        <begin position="48"/>
        <end position="68"/>
    </location>
</feature>
<feature type="transmembrane region" description="Helical" evidence="5">
    <location>
        <begin position="12"/>
        <end position="36"/>
    </location>
</feature>
<keyword evidence="3" id="KW-1015">Disulfide bond</keyword>
<dbReference type="Pfam" id="PF01790">
    <property type="entry name" value="LGT"/>
    <property type="match status" value="1"/>
</dbReference>
<feature type="transmembrane region" description="Helical" evidence="5">
    <location>
        <begin position="88"/>
        <end position="105"/>
    </location>
</feature>
<evidence type="ECO:0000313" key="7">
    <source>
        <dbReference type="EMBL" id="AMC99819.1"/>
    </source>
</evidence>
<comment type="subcellular location">
    <subcellularLocation>
        <location evidence="1">Cell envelope</location>
    </subcellularLocation>
</comment>
<keyword evidence="5" id="KW-0472">Membrane</keyword>
<keyword evidence="4" id="KW-0676">Redox-active center</keyword>
<dbReference type="InterPro" id="IPR013740">
    <property type="entry name" value="Redoxin"/>
</dbReference>
<dbReference type="GO" id="GO:0042158">
    <property type="term" value="P:lipoprotein biosynthetic process"/>
    <property type="evidence" value="ECO:0007669"/>
    <property type="project" value="InterPro"/>
</dbReference>
<feature type="domain" description="Thioredoxin" evidence="6">
    <location>
        <begin position="134"/>
        <end position="273"/>
    </location>
</feature>
<dbReference type="STRING" id="507626.LOKO_00738"/>
<evidence type="ECO:0000256" key="1">
    <source>
        <dbReference type="ARBA" id="ARBA00004196"/>
    </source>
</evidence>
<dbReference type="AlphaFoldDB" id="A0A0X8HBY5"/>
<evidence type="ECO:0000256" key="2">
    <source>
        <dbReference type="ARBA" id="ARBA00022748"/>
    </source>
</evidence>
<sequence length="273" mass="29486">MNALQQSIALGPLGFSLGQVLIMVAFGMALLAGTLIGRRHRTPVADTLFTLLLLSLAGARLLFVARYWSSYDDMMSILDIRDGGFDPIGGLVVGLAYALWLMWRLPAQRVPLAGALLTGALTWGLIAGPLVLLEGSARPIPDTSLATLGGNPTELPSLAAAEGQPMVVNLWATWCPPCIREMPVFEQAQKEIDDITFVFVNQGESAQHVNRFLTEHSLELDNVLLDSTNALGEVTGSMAMPTTLFYDADGRLSNTHFGELSRATLHSGLERLR</sequence>
<reference evidence="7 8" key="2">
    <citation type="submission" date="2016-02" db="EMBL/GenBank/DDBJ databases">
        <authorList>
            <person name="Wen L."/>
            <person name="He K."/>
            <person name="Yang H."/>
        </authorList>
    </citation>
    <scope>NUCLEOTIDE SEQUENCE [LARGE SCALE GENOMIC DNA]</scope>
    <source>
        <strain evidence="7 8">AGD 8-3</strain>
    </source>
</reference>
<evidence type="ECO:0000256" key="3">
    <source>
        <dbReference type="ARBA" id="ARBA00023157"/>
    </source>
</evidence>
<accession>A0A0X8HBY5</accession>
<dbReference type="GO" id="GO:0016491">
    <property type="term" value="F:oxidoreductase activity"/>
    <property type="evidence" value="ECO:0007669"/>
    <property type="project" value="InterPro"/>
</dbReference>
<dbReference type="OrthoDB" id="9799347at2"/>
<dbReference type="CDD" id="cd02966">
    <property type="entry name" value="TlpA_like_family"/>
    <property type="match status" value="1"/>
</dbReference>
<dbReference type="PANTHER" id="PTHR42852:SF6">
    <property type="entry name" value="THIOL:DISULFIDE INTERCHANGE PROTEIN DSBE"/>
    <property type="match status" value="1"/>
</dbReference>
<dbReference type="PROSITE" id="PS51352">
    <property type="entry name" value="THIOREDOXIN_2"/>
    <property type="match status" value="1"/>
</dbReference>
<keyword evidence="5" id="KW-0812">Transmembrane</keyword>
<dbReference type="InterPro" id="IPR050553">
    <property type="entry name" value="Thioredoxin_ResA/DsbE_sf"/>
</dbReference>
<dbReference type="SUPFAM" id="SSF52833">
    <property type="entry name" value="Thioredoxin-like"/>
    <property type="match status" value="1"/>
</dbReference>
<keyword evidence="8" id="KW-1185">Reference proteome</keyword>
<organism evidence="7 8">
    <name type="scientific">Halomonas chromatireducens</name>
    <dbReference type="NCBI Taxonomy" id="507626"/>
    <lineage>
        <taxon>Bacteria</taxon>
        <taxon>Pseudomonadati</taxon>
        <taxon>Pseudomonadota</taxon>
        <taxon>Gammaproteobacteria</taxon>
        <taxon>Oceanospirillales</taxon>
        <taxon>Halomonadaceae</taxon>
        <taxon>Halomonas</taxon>
    </lineage>
</organism>
<protein>
    <submittedName>
        <fullName evidence="7">Thiol-disulfide oxidoreductase ResA</fullName>
    </submittedName>
</protein>
<dbReference type="Proteomes" id="UP000063387">
    <property type="component" value="Chromosome"/>
</dbReference>